<comment type="caution">
    <text evidence="6">The sequence shown here is derived from an EMBL/GenBank/DDBJ whole genome shotgun (WGS) entry which is preliminary data.</text>
</comment>
<comment type="subcellular location">
    <subcellularLocation>
        <location evidence="1">Nucleus</location>
    </subcellularLocation>
</comment>
<keyword evidence="3" id="KW-0805">Transcription regulation</keyword>
<dbReference type="SMART" id="SM01401">
    <property type="entry name" value="Sds3"/>
    <property type="match status" value="1"/>
</dbReference>
<proteinExistence type="predicted"/>
<keyword evidence="5" id="KW-0539">Nucleus</keyword>
<evidence type="ECO:0000313" key="6">
    <source>
        <dbReference type="EMBL" id="CAI5732133.1"/>
    </source>
</evidence>
<evidence type="ECO:0000256" key="2">
    <source>
        <dbReference type="ARBA" id="ARBA00022491"/>
    </source>
</evidence>
<dbReference type="Pfam" id="PF08598">
    <property type="entry name" value="Sds3"/>
    <property type="match status" value="1"/>
</dbReference>
<dbReference type="AlphaFoldDB" id="A0AAV0U6X6"/>
<accession>A0AAV0U6X6</accession>
<evidence type="ECO:0000256" key="5">
    <source>
        <dbReference type="ARBA" id="ARBA00023242"/>
    </source>
</evidence>
<keyword evidence="4" id="KW-0804">Transcription</keyword>
<evidence type="ECO:0000256" key="4">
    <source>
        <dbReference type="ARBA" id="ARBA00023163"/>
    </source>
</evidence>
<protein>
    <submittedName>
        <fullName evidence="6">Uncharacterized protein</fullName>
    </submittedName>
</protein>
<dbReference type="GO" id="GO:0010468">
    <property type="term" value="P:regulation of gene expression"/>
    <property type="evidence" value="ECO:0007669"/>
    <property type="project" value="UniProtKB-ARBA"/>
</dbReference>
<organism evidence="6 7">
    <name type="scientific">Hyaloperonospora brassicae</name>
    <name type="common">Brassica downy mildew</name>
    <name type="synonym">Peronospora brassicae</name>
    <dbReference type="NCBI Taxonomy" id="162125"/>
    <lineage>
        <taxon>Eukaryota</taxon>
        <taxon>Sar</taxon>
        <taxon>Stramenopiles</taxon>
        <taxon>Oomycota</taxon>
        <taxon>Peronosporomycetes</taxon>
        <taxon>Peronosporales</taxon>
        <taxon>Peronosporaceae</taxon>
        <taxon>Hyaloperonospora</taxon>
    </lineage>
</organism>
<dbReference type="Proteomes" id="UP001162031">
    <property type="component" value="Unassembled WGS sequence"/>
</dbReference>
<sequence length="343" mass="39759">MTKRRELNVRELLELERQIYQESIDRVRKQQEELKAGTLEDFVRRCQPFEADRERELQVAQHQYHFSLQDASSLFEFDVQQANDVLRSDEQQLKLELLERTQQRRRRIGQRRQMLQDGIVDTSNVKAVNVTHSDRVDTRLTKLEPELLEKQLRRARQRMRTRFNFRHLSRGILPTPKRIVDDVVHECAKLQRNRERDEGVKMGQEEEAEQEVDVVVDEVGEKLMCRGRVGENGAVMDETFCVGDPVVLLSKLTEEDFQGFVSALSKEEVKLVLVCGSHVRVTLARLRSGQCALRKQSETANSEPKALLGVAANLTELLQDPPDVRRRAATVMHRLKLKATDDN</sequence>
<evidence type="ECO:0000256" key="1">
    <source>
        <dbReference type="ARBA" id="ARBA00004123"/>
    </source>
</evidence>
<keyword evidence="7" id="KW-1185">Reference proteome</keyword>
<dbReference type="GO" id="GO:0005654">
    <property type="term" value="C:nucleoplasm"/>
    <property type="evidence" value="ECO:0007669"/>
    <property type="project" value="UniProtKB-ARBA"/>
</dbReference>
<keyword evidence="2" id="KW-0678">Repressor</keyword>
<evidence type="ECO:0000313" key="7">
    <source>
        <dbReference type="Proteomes" id="UP001162031"/>
    </source>
</evidence>
<reference evidence="6" key="1">
    <citation type="submission" date="2022-12" db="EMBL/GenBank/DDBJ databases">
        <authorList>
            <person name="Webb A."/>
        </authorList>
    </citation>
    <scope>NUCLEOTIDE SEQUENCE</scope>
    <source>
        <strain evidence="6">Hp1</strain>
    </source>
</reference>
<name>A0AAV0U6X6_HYABA</name>
<dbReference type="EMBL" id="CANTFL010001135">
    <property type="protein sequence ID" value="CAI5732133.1"/>
    <property type="molecule type" value="Genomic_DNA"/>
</dbReference>
<gene>
    <name evidence="6" type="ORF">HBR001_LOCUS5422</name>
</gene>
<dbReference type="InterPro" id="IPR013907">
    <property type="entry name" value="Sds3"/>
</dbReference>
<evidence type="ECO:0000256" key="3">
    <source>
        <dbReference type="ARBA" id="ARBA00023015"/>
    </source>
</evidence>